<keyword evidence="2" id="KW-0732">Signal</keyword>
<sequence>MRKRGMRYGAALLIGIAVIVIVGVIAMRQTDSGIADEKYNGHGGTFKNPLIDMDTPDPSVVYKDGYYYMTFTHNGTDVMVMKSRTIDFKQAEKKVVWYPPIDTMYSANLWAPEIQYIRGKWYIYFAADDGQNENHRMYALEAVGEDPLGEYEFKGQITDETNKWAIDGLVMEYEGQLYFVWSGWEGDVNIRQNTYIAPMSDPVTISGPRVLLSSPDQEWEMAGGPPYIQEGQAILYREDRVFIVYSGAGSWTPFYSLGLLALKEGGNPLQPEDWQRSPEPLMTLDEAAGVYGPGHNSFVKSPDGTEDWIVYHATTSPTDGWNNRKARAQRITWNKQGLPEFGKPLSLDTAIPLPSGSGVYQAGHANRDGERLSFGKFVATVSTELPLLVHYKNETGVSRILEVWVDNSHAGSLELPVTAPDEIGYAYGRIRLEAGGGELTLKAGRDDAADNILVGVRAIELTRYEAETASSGLQDMVSVDLSASGEGVMKLTSEQGSSVSFRPVHVPEAGNYRLILGISNPGEEEQTVKFKINGSKGGELNVPATGRNIFTEVVFEGKLRRGDNEIMIEGASGNMSLDYMDIITD</sequence>
<dbReference type="PANTHER" id="PTHR43817">
    <property type="entry name" value="GLYCOSYL HYDROLASE"/>
    <property type="match status" value="1"/>
</dbReference>
<evidence type="ECO:0000256" key="4">
    <source>
        <dbReference type="ARBA" id="ARBA00023295"/>
    </source>
</evidence>
<evidence type="ECO:0000256" key="3">
    <source>
        <dbReference type="ARBA" id="ARBA00022801"/>
    </source>
</evidence>
<keyword evidence="4 6" id="KW-0326">Glycosidase</keyword>
<dbReference type="InterPro" id="IPR008979">
    <property type="entry name" value="Galactose-bd-like_sf"/>
</dbReference>
<gene>
    <name evidence="8" type="ORF">EIM92_11910</name>
</gene>
<dbReference type="Proteomes" id="UP000273145">
    <property type="component" value="Chromosome"/>
</dbReference>
<dbReference type="GO" id="GO:0030246">
    <property type="term" value="F:carbohydrate binding"/>
    <property type="evidence" value="ECO:0007669"/>
    <property type="project" value="InterPro"/>
</dbReference>
<dbReference type="KEGG" id="plen:EIM92_11910"/>
<dbReference type="EMBL" id="CP034248">
    <property type="protein sequence ID" value="AZK49006.1"/>
    <property type="molecule type" value="Genomic_DNA"/>
</dbReference>
<name>A0A3S8S1D5_9BACL</name>
<dbReference type="GO" id="GO:0004553">
    <property type="term" value="F:hydrolase activity, hydrolyzing O-glycosyl compounds"/>
    <property type="evidence" value="ECO:0007669"/>
    <property type="project" value="InterPro"/>
</dbReference>
<feature type="domain" description="CBM6" evidence="7">
    <location>
        <begin position="462"/>
        <end position="583"/>
    </location>
</feature>
<dbReference type="PROSITE" id="PS51175">
    <property type="entry name" value="CBM6"/>
    <property type="match status" value="1"/>
</dbReference>
<dbReference type="Pfam" id="PF04616">
    <property type="entry name" value="Glyco_hydro_43"/>
    <property type="match status" value="1"/>
</dbReference>
<protein>
    <submittedName>
        <fullName evidence="8">Alpha-N-arabinofuranosidase</fullName>
    </submittedName>
</protein>
<evidence type="ECO:0000313" key="9">
    <source>
        <dbReference type="Proteomes" id="UP000273145"/>
    </source>
</evidence>
<reference evidence="8 9" key="1">
    <citation type="submission" date="2018-11" db="EMBL/GenBank/DDBJ databases">
        <title>Genome sequencing of Paenibacillus lentus DSM25539(T).</title>
        <authorList>
            <person name="Kook J.-K."/>
            <person name="Park S.-N."/>
            <person name="Lim Y.K."/>
        </authorList>
    </citation>
    <scope>NUCLEOTIDE SEQUENCE [LARGE SCALE GENOMIC DNA]</scope>
    <source>
        <strain evidence="8 9">DSM 25539</strain>
    </source>
</reference>
<dbReference type="PANTHER" id="PTHR43817:SF1">
    <property type="entry name" value="HYDROLASE, FAMILY 43, PUTATIVE (AFU_ORTHOLOGUE AFUA_3G01660)-RELATED"/>
    <property type="match status" value="1"/>
</dbReference>
<comment type="similarity">
    <text evidence="1 6">Belongs to the glycosyl hydrolase 43 family.</text>
</comment>
<dbReference type="Gene3D" id="2.115.10.20">
    <property type="entry name" value="Glycosyl hydrolase domain, family 43"/>
    <property type="match status" value="1"/>
</dbReference>
<organism evidence="8 9">
    <name type="scientific">Paenibacillus lentus</name>
    <dbReference type="NCBI Taxonomy" id="1338368"/>
    <lineage>
        <taxon>Bacteria</taxon>
        <taxon>Bacillati</taxon>
        <taxon>Bacillota</taxon>
        <taxon>Bacilli</taxon>
        <taxon>Bacillales</taxon>
        <taxon>Paenibacillaceae</taxon>
        <taxon>Paenibacillus</taxon>
    </lineage>
</organism>
<evidence type="ECO:0000256" key="5">
    <source>
        <dbReference type="PIRSR" id="PIRSR606710-2"/>
    </source>
</evidence>
<dbReference type="GO" id="GO:0005975">
    <property type="term" value="P:carbohydrate metabolic process"/>
    <property type="evidence" value="ECO:0007669"/>
    <property type="project" value="InterPro"/>
</dbReference>
<evidence type="ECO:0000259" key="7">
    <source>
        <dbReference type="PROSITE" id="PS51175"/>
    </source>
</evidence>
<dbReference type="SUPFAM" id="SSF49785">
    <property type="entry name" value="Galactose-binding domain-like"/>
    <property type="match status" value="1"/>
</dbReference>
<dbReference type="InterPro" id="IPR006710">
    <property type="entry name" value="Glyco_hydro_43"/>
</dbReference>
<dbReference type="InterPro" id="IPR023296">
    <property type="entry name" value="Glyco_hydro_beta-prop_sf"/>
</dbReference>
<dbReference type="OrthoDB" id="177947at2"/>
<evidence type="ECO:0000256" key="1">
    <source>
        <dbReference type="ARBA" id="ARBA00009865"/>
    </source>
</evidence>
<feature type="site" description="Important for catalytic activity, responsible for pKa modulation of the active site Glu and correct orientation of both the proton donor and substrate" evidence="5">
    <location>
        <position position="167"/>
    </location>
</feature>
<evidence type="ECO:0000313" key="8">
    <source>
        <dbReference type="EMBL" id="AZK49006.1"/>
    </source>
</evidence>
<evidence type="ECO:0000256" key="2">
    <source>
        <dbReference type="ARBA" id="ARBA00022729"/>
    </source>
</evidence>
<dbReference type="Gene3D" id="2.60.120.260">
    <property type="entry name" value="Galactose-binding domain-like"/>
    <property type="match status" value="1"/>
</dbReference>
<keyword evidence="3 6" id="KW-0378">Hydrolase</keyword>
<accession>A0A3S8S1D5</accession>
<dbReference type="CDD" id="cd18820">
    <property type="entry name" value="GH43_LbAraf43-like"/>
    <property type="match status" value="1"/>
</dbReference>
<dbReference type="InterPro" id="IPR005084">
    <property type="entry name" value="CBM6"/>
</dbReference>
<proteinExistence type="inferred from homology"/>
<evidence type="ECO:0000256" key="6">
    <source>
        <dbReference type="RuleBase" id="RU361187"/>
    </source>
</evidence>
<dbReference type="AlphaFoldDB" id="A0A3S8S1D5"/>
<keyword evidence="9" id="KW-1185">Reference proteome</keyword>
<dbReference type="SUPFAM" id="SSF75005">
    <property type="entry name" value="Arabinanase/levansucrase/invertase"/>
    <property type="match status" value="1"/>
</dbReference>